<gene>
    <name evidence="4" type="ORF">BET01_15195</name>
</gene>
<comment type="similarity">
    <text evidence="1">Belongs to the 'GDSL' lipolytic enzyme family.</text>
</comment>
<dbReference type="OrthoDB" id="9807041at2"/>
<sequence>MTEYLFHQTDNQTKDSIVVKPCDYYEPGLGYGFFTEKSAKSSHSLSLPEINTGFVPAAEFQQEIQIKQDDKGCFVESQTLPAQIPLSFKGDVSTQGNFLLTITLYSEEEEEEVLLFVGRRQLVYRGSLKSKEEWSGSVPVSVCDFIPRGETDRFLHQEVEVTVISRSVHIKRLKVESWLGKTIYLAGDSTVTDQSAEYPYTPNLSYGGWGQMLPAFLDGVYGVSNHSHSGLTTESFRAEGHYNILMEQIKSGDICLFQFGHNDQKLDHLKAFGGYRVNLIQYIKEVREKGAIAILVTPLARNSWSEDGSVYHDLLKEYAEEVISLGRTMSVPVVDLHGKSMELIKEYGLEGSKQWFYPLDYTHTNDYGAWKMAGFVWKELVDLGVIDSDGSEVPLWETPKENAWLSYEKGEHL</sequence>
<evidence type="ECO:0000259" key="3">
    <source>
        <dbReference type="Pfam" id="PF13472"/>
    </source>
</evidence>
<dbReference type="SUPFAM" id="SSF52266">
    <property type="entry name" value="SGNH hydrolase"/>
    <property type="match status" value="1"/>
</dbReference>
<dbReference type="Gene3D" id="3.40.50.1110">
    <property type="entry name" value="SGNH hydrolase"/>
    <property type="match status" value="1"/>
</dbReference>
<dbReference type="PANTHER" id="PTHR43695">
    <property type="entry name" value="PUTATIVE (AFU_ORTHOLOGUE AFUA_2G17250)-RELATED"/>
    <property type="match status" value="1"/>
</dbReference>
<accession>A0A419T7A7</accession>
<comment type="caution">
    <text evidence="4">The sequence shown here is derived from an EMBL/GenBank/DDBJ whole genome shotgun (WGS) entry which is preliminary data.</text>
</comment>
<dbReference type="InterPro" id="IPR037459">
    <property type="entry name" value="RhgT-like"/>
</dbReference>
<dbReference type="GO" id="GO:0016787">
    <property type="term" value="F:hydrolase activity"/>
    <property type="evidence" value="ECO:0007669"/>
    <property type="project" value="UniProtKB-KW"/>
</dbReference>
<dbReference type="InterPro" id="IPR013830">
    <property type="entry name" value="SGNH_hydro"/>
</dbReference>
<dbReference type="CDD" id="cd01821">
    <property type="entry name" value="Rhamnogalacturan_acetylesterase_like"/>
    <property type="match status" value="1"/>
</dbReference>
<organism evidence="4 5">
    <name type="scientific">Lacrimispora algidixylanolytica</name>
    <dbReference type="NCBI Taxonomy" id="94868"/>
    <lineage>
        <taxon>Bacteria</taxon>
        <taxon>Bacillati</taxon>
        <taxon>Bacillota</taxon>
        <taxon>Clostridia</taxon>
        <taxon>Lachnospirales</taxon>
        <taxon>Lachnospiraceae</taxon>
        <taxon>Lacrimispora</taxon>
    </lineage>
</organism>
<dbReference type="Proteomes" id="UP000284277">
    <property type="component" value="Unassembled WGS sequence"/>
</dbReference>
<dbReference type="PANTHER" id="PTHR43695:SF1">
    <property type="entry name" value="RHAMNOGALACTURONAN ACETYLESTERASE"/>
    <property type="match status" value="1"/>
</dbReference>
<keyword evidence="2" id="KW-0378">Hydrolase</keyword>
<evidence type="ECO:0000256" key="2">
    <source>
        <dbReference type="ARBA" id="ARBA00022801"/>
    </source>
</evidence>
<dbReference type="InterPro" id="IPR036514">
    <property type="entry name" value="SGNH_hydro_sf"/>
</dbReference>
<dbReference type="Pfam" id="PF13472">
    <property type="entry name" value="Lipase_GDSL_2"/>
    <property type="match status" value="1"/>
</dbReference>
<dbReference type="EMBL" id="MCIA01000007">
    <property type="protein sequence ID" value="RKD33361.1"/>
    <property type="molecule type" value="Genomic_DNA"/>
</dbReference>
<feature type="domain" description="SGNH hydrolase-type esterase" evidence="3">
    <location>
        <begin position="187"/>
        <end position="368"/>
    </location>
</feature>
<name>A0A419T7A7_9FIRM</name>
<proteinExistence type="inferred from homology"/>
<protein>
    <recommendedName>
        <fullName evidence="3">SGNH hydrolase-type esterase domain-containing protein</fullName>
    </recommendedName>
</protein>
<reference evidence="4 5" key="1">
    <citation type="submission" date="2016-08" db="EMBL/GenBank/DDBJ databases">
        <title>A new outlook on sporulation: Clostridium algidixylanolyticum.</title>
        <authorList>
            <person name="Poppleton D.I."/>
            <person name="Gribaldo S."/>
        </authorList>
    </citation>
    <scope>NUCLEOTIDE SEQUENCE [LARGE SCALE GENOMIC DNA]</scope>
    <source>
        <strain evidence="4 5">SPL73</strain>
    </source>
</reference>
<evidence type="ECO:0000313" key="5">
    <source>
        <dbReference type="Proteomes" id="UP000284277"/>
    </source>
</evidence>
<evidence type="ECO:0000313" key="4">
    <source>
        <dbReference type="EMBL" id="RKD33361.1"/>
    </source>
</evidence>
<keyword evidence="5" id="KW-1185">Reference proteome</keyword>
<dbReference type="AlphaFoldDB" id="A0A419T7A7"/>
<dbReference type="RefSeq" id="WP_120195957.1">
    <property type="nucleotide sequence ID" value="NZ_MCIA01000007.1"/>
</dbReference>
<evidence type="ECO:0000256" key="1">
    <source>
        <dbReference type="ARBA" id="ARBA00008668"/>
    </source>
</evidence>